<dbReference type="GO" id="GO:0003677">
    <property type="term" value="F:DNA binding"/>
    <property type="evidence" value="ECO:0007669"/>
    <property type="project" value="UniProtKB-KW"/>
</dbReference>
<keyword evidence="4" id="KW-0804">Transcription</keyword>
<dbReference type="GO" id="GO:0032993">
    <property type="term" value="C:protein-DNA complex"/>
    <property type="evidence" value="ECO:0007669"/>
    <property type="project" value="TreeGrafter"/>
</dbReference>
<dbReference type="Pfam" id="PF00126">
    <property type="entry name" value="HTH_1"/>
    <property type="match status" value="1"/>
</dbReference>
<keyword evidence="2" id="KW-0805">Transcription regulation</keyword>
<proteinExistence type="inferred from homology"/>
<dbReference type="InterPro" id="IPR005119">
    <property type="entry name" value="LysR_subst-bd"/>
</dbReference>
<dbReference type="RefSeq" id="WP_109516223.1">
    <property type="nucleotide sequence ID" value="NZ_PDOA01000003.1"/>
</dbReference>
<dbReference type="EMBL" id="PDOA01000003">
    <property type="protein sequence ID" value="PWC29652.1"/>
    <property type="molecule type" value="Genomic_DNA"/>
</dbReference>
<evidence type="ECO:0000256" key="1">
    <source>
        <dbReference type="ARBA" id="ARBA00009437"/>
    </source>
</evidence>
<dbReference type="Gene3D" id="1.10.10.10">
    <property type="entry name" value="Winged helix-like DNA-binding domain superfamily/Winged helix DNA-binding domain"/>
    <property type="match status" value="1"/>
</dbReference>
<comment type="caution">
    <text evidence="6">The sequence shown here is derived from an EMBL/GenBank/DDBJ whole genome shotgun (WGS) entry which is preliminary data.</text>
</comment>
<dbReference type="PANTHER" id="PTHR30346">
    <property type="entry name" value="TRANSCRIPTIONAL DUAL REGULATOR HCAR-RELATED"/>
    <property type="match status" value="1"/>
</dbReference>
<evidence type="ECO:0000256" key="2">
    <source>
        <dbReference type="ARBA" id="ARBA00023015"/>
    </source>
</evidence>
<dbReference type="Proteomes" id="UP000245048">
    <property type="component" value="Unassembled WGS sequence"/>
</dbReference>
<dbReference type="AlphaFoldDB" id="A0A2U1V6X7"/>
<organism evidence="6 7">
    <name type="scientific">Teichococcus aestuarii</name>
    <dbReference type="NCBI Taxonomy" id="568898"/>
    <lineage>
        <taxon>Bacteria</taxon>
        <taxon>Pseudomonadati</taxon>
        <taxon>Pseudomonadota</taxon>
        <taxon>Alphaproteobacteria</taxon>
        <taxon>Acetobacterales</taxon>
        <taxon>Roseomonadaceae</taxon>
        <taxon>Roseomonas</taxon>
    </lineage>
</organism>
<dbReference type="PANTHER" id="PTHR30346:SF0">
    <property type="entry name" value="HCA OPERON TRANSCRIPTIONAL ACTIVATOR HCAR"/>
    <property type="match status" value="1"/>
</dbReference>
<evidence type="ECO:0000256" key="3">
    <source>
        <dbReference type="ARBA" id="ARBA00023125"/>
    </source>
</evidence>
<dbReference type="PROSITE" id="PS50931">
    <property type="entry name" value="HTH_LYSR"/>
    <property type="match status" value="1"/>
</dbReference>
<evidence type="ECO:0000313" key="6">
    <source>
        <dbReference type="EMBL" id="PWC29652.1"/>
    </source>
</evidence>
<dbReference type="InterPro" id="IPR036390">
    <property type="entry name" value="WH_DNA-bd_sf"/>
</dbReference>
<keyword evidence="7" id="KW-1185">Reference proteome</keyword>
<evidence type="ECO:0000256" key="4">
    <source>
        <dbReference type="ARBA" id="ARBA00023163"/>
    </source>
</evidence>
<comment type="similarity">
    <text evidence="1">Belongs to the LysR transcriptional regulatory family.</text>
</comment>
<evidence type="ECO:0000313" key="7">
    <source>
        <dbReference type="Proteomes" id="UP000245048"/>
    </source>
</evidence>
<evidence type="ECO:0000259" key="5">
    <source>
        <dbReference type="PROSITE" id="PS50931"/>
    </source>
</evidence>
<reference evidence="7" key="1">
    <citation type="submission" date="2017-10" db="EMBL/GenBank/DDBJ databases">
        <authorList>
            <person name="Toshchakov S.V."/>
            <person name="Goeva M.A."/>
        </authorList>
    </citation>
    <scope>NUCLEOTIDE SEQUENCE [LARGE SCALE GENOMIC DNA]</scope>
    <source>
        <strain evidence="7">JR1/69-1-13</strain>
    </source>
</reference>
<dbReference type="SUPFAM" id="SSF46785">
    <property type="entry name" value="Winged helix' DNA-binding domain"/>
    <property type="match status" value="1"/>
</dbReference>
<dbReference type="InterPro" id="IPR000847">
    <property type="entry name" value="LysR_HTH_N"/>
</dbReference>
<gene>
    <name evidence="6" type="ORF">CR165_06845</name>
</gene>
<dbReference type="Pfam" id="PF03466">
    <property type="entry name" value="LysR_substrate"/>
    <property type="match status" value="1"/>
</dbReference>
<sequence>MFEFNQLRCFVAVAEELHFHRAAARLNMTQPPLSRQIQALEHRLGAVLLWRDSRGVRLTPAGQAFLEDARRLLRLAEGAALQVRRVARGQSGEVRIGFTAASSYGVLPRLVGLLRTRLPEITLTLREAVSQEQVQALQAGRLDLGLLRPVGRPAGLLSTRVQREALLVALPRAHPLASRPAIALSALEDEPLITYPPVEGRYLHDLVTGLFRLSGIVPERVQHISQTHSILALVGAGLGVALVPRAAERLQPAEVALRPLDMPAPPAAELVLAWRPEMENPACATVLAMLRAEWASLGTGLEGLGPPPQG</sequence>
<feature type="domain" description="HTH lysR-type" evidence="5">
    <location>
        <begin position="2"/>
        <end position="59"/>
    </location>
</feature>
<dbReference type="Gene3D" id="3.40.190.10">
    <property type="entry name" value="Periplasmic binding protein-like II"/>
    <property type="match status" value="2"/>
</dbReference>
<dbReference type="FunFam" id="1.10.10.10:FF:000001">
    <property type="entry name" value="LysR family transcriptional regulator"/>
    <property type="match status" value="1"/>
</dbReference>
<protein>
    <submittedName>
        <fullName evidence="6">LysR family transcriptional regulator</fullName>
    </submittedName>
</protein>
<dbReference type="SUPFAM" id="SSF53850">
    <property type="entry name" value="Periplasmic binding protein-like II"/>
    <property type="match status" value="1"/>
</dbReference>
<dbReference type="OrthoDB" id="9811588at2"/>
<dbReference type="GO" id="GO:0003700">
    <property type="term" value="F:DNA-binding transcription factor activity"/>
    <property type="evidence" value="ECO:0007669"/>
    <property type="project" value="InterPro"/>
</dbReference>
<accession>A0A2U1V6X7</accession>
<dbReference type="PRINTS" id="PR00039">
    <property type="entry name" value="HTHLYSR"/>
</dbReference>
<keyword evidence="3" id="KW-0238">DNA-binding</keyword>
<name>A0A2U1V6X7_9PROT</name>
<dbReference type="InterPro" id="IPR036388">
    <property type="entry name" value="WH-like_DNA-bd_sf"/>
</dbReference>